<dbReference type="GeneTree" id="ENSGT01150000286937"/>
<feature type="transmembrane region" description="Helical" evidence="10">
    <location>
        <begin position="146"/>
        <end position="165"/>
    </location>
</feature>
<evidence type="ECO:0000256" key="3">
    <source>
        <dbReference type="ARBA" id="ARBA00022692"/>
    </source>
</evidence>
<dbReference type="PROSITE" id="PS50262">
    <property type="entry name" value="G_PROTEIN_RECEP_F1_2"/>
    <property type="match status" value="1"/>
</dbReference>
<dbReference type="InterPro" id="IPR017452">
    <property type="entry name" value="GPCR_Rhodpsn_7TM"/>
</dbReference>
<dbReference type="PROSITE" id="PS00237">
    <property type="entry name" value="G_PROTEIN_RECEP_F1_1"/>
    <property type="match status" value="1"/>
</dbReference>
<sequence>APTLHYEPISSVPPSLCQLHDSFKHDVYTAVYTVIAVLGLPAHSLALYVFTRHYKKNNSSRSYCINLACADLLYILTLPLQIVYYSRNSDWPFGDALCRLTIYTFYVNLYGSIFFLTAISVNRYLAVARPMQQWRGHGKWTRVVCVSIWAFTALCSLPIVLTGTYESDGRVRCLEPARETANRGIMNNVSFAIGFVVPLVVIVFCYAALLKHLMQGRGTGGAQRRMWRTQRRIWALSITVVFLFVALFLPYHVVRSISLYAGLQAELPDAVACEKYRALQPTVVATVCMATANGCFDPVIYFFCSKHFRSFLCRVVYVPIFQVKSKREHLQHNPAVYLNSQFC</sequence>
<evidence type="ECO:0000256" key="2">
    <source>
        <dbReference type="ARBA" id="ARBA00022475"/>
    </source>
</evidence>
<dbReference type="InterPro" id="IPR000276">
    <property type="entry name" value="GPCR_Rhodpsn"/>
</dbReference>
<accession>S4S150</accession>
<dbReference type="PANTHER" id="PTHR24231:SF48">
    <property type="entry name" value="G-PROTEIN COUPLED RECEPTORS FAMILY 1 PROFILE DOMAIN-CONTAINING PROTEIN"/>
    <property type="match status" value="1"/>
</dbReference>
<reference evidence="12" key="1">
    <citation type="submission" date="2025-08" db="UniProtKB">
        <authorList>
            <consortium name="Ensembl"/>
        </authorList>
    </citation>
    <scope>IDENTIFICATION</scope>
</reference>
<keyword evidence="2" id="KW-1003">Cell membrane</keyword>
<dbReference type="GO" id="GO:0005886">
    <property type="term" value="C:plasma membrane"/>
    <property type="evidence" value="ECO:0007669"/>
    <property type="project" value="UniProtKB-SubCell"/>
</dbReference>
<evidence type="ECO:0000256" key="4">
    <source>
        <dbReference type="ARBA" id="ARBA00022989"/>
    </source>
</evidence>
<evidence type="ECO:0000256" key="10">
    <source>
        <dbReference type="SAM" id="Phobius"/>
    </source>
</evidence>
<evidence type="ECO:0000256" key="7">
    <source>
        <dbReference type="ARBA" id="ARBA00023170"/>
    </source>
</evidence>
<evidence type="ECO:0000313" key="12">
    <source>
        <dbReference type="Ensembl" id="ENSPMAP00000011192.1"/>
    </source>
</evidence>
<feature type="transmembrane region" description="Helical" evidence="10">
    <location>
        <begin position="105"/>
        <end position="125"/>
    </location>
</feature>
<dbReference type="OMA" id="YHIVRTI"/>
<comment type="similarity">
    <text evidence="9">Belongs to the G-protein coupled receptor 1 family.</text>
</comment>
<feature type="transmembrane region" description="Helical" evidence="10">
    <location>
        <begin position="30"/>
        <end position="51"/>
    </location>
</feature>
<organism evidence="12">
    <name type="scientific">Petromyzon marinus</name>
    <name type="common">Sea lamprey</name>
    <dbReference type="NCBI Taxonomy" id="7757"/>
    <lineage>
        <taxon>Eukaryota</taxon>
        <taxon>Metazoa</taxon>
        <taxon>Chordata</taxon>
        <taxon>Craniata</taxon>
        <taxon>Vertebrata</taxon>
        <taxon>Cyclostomata</taxon>
        <taxon>Hyperoartia</taxon>
        <taxon>Petromyzontiformes</taxon>
        <taxon>Petromyzontidae</taxon>
        <taxon>Petromyzon</taxon>
    </lineage>
</organism>
<keyword evidence="8 9" id="KW-0807">Transducer</keyword>
<proteinExistence type="inferred from homology"/>
<keyword evidence="5 9" id="KW-0297">G-protein coupled receptor</keyword>
<dbReference type="Ensembl" id="ENSPMAT00000011238.1">
    <property type="protein sequence ID" value="ENSPMAP00000011192.1"/>
    <property type="gene ID" value="ENSPMAG00000010211.1"/>
</dbReference>
<reference evidence="12" key="2">
    <citation type="submission" date="2025-09" db="UniProtKB">
        <authorList>
            <consortium name="Ensembl"/>
        </authorList>
    </citation>
    <scope>IDENTIFICATION</scope>
</reference>
<evidence type="ECO:0000256" key="1">
    <source>
        <dbReference type="ARBA" id="ARBA00004651"/>
    </source>
</evidence>
<keyword evidence="4 10" id="KW-1133">Transmembrane helix</keyword>
<evidence type="ECO:0000259" key="11">
    <source>
        <dbReference type="PROSITE" id="PS50262"/>
    </source>
</evidence>
<feature type="transmembrane region" description="Helical" evidence="10">
    <location>
        <begin position="233"/>
        <end position="254"/>
    </location>
</feature>
<dbReference type="PRINTS" id="PR00237">
    <property type="entry name" value="GPCRRHODOPSN"/>
</dbReference>
<dbReference type="HOGENOM" id="CLU_009579_8_2_1"/>
<dbReference type="AlphaFoldDB" id="S4S150"/>
<dbReference type="Gene3D" id="1.20.1070.10">
    <property type="entry name" value="Rhodopsin 7-helix transmembrane proteins"/>
    <property type="match status" value="1"/>
</dbReference>
<keyword evidence="3 9" id="KW-0812">Transmembrane</keyword>
<dbReference type="PANTHER" id="PTHR24231">
    <property type="entry name" value="PURINOCEPTOR-RELATED G-PROTEIN COUPLED RECEPTOR"/>
    <property type="match status" value="1"/>
</dbReference>
<evidence type="ECO:0000256" key="6">
    <source>
        <dbReference type="ARBA" id="ARBA00023136"/>
    </source>
</evidence>
<evidence type="ECO:0000256" key="8">
    <source>
        <dbReference type="ARBA" id="ARBA00023224"/>
    </source>
</evidence>
<dbReference type="STRING" id="7757.ENSPMAP00000011192"/>
<dbReference type="PRINTS" id="PR01157">
    <property type="entry name" value="P2YPURNOCPTR"/>
</dbReference>
<keyword evidence="6 10" id="KW-0472">Membrane</keyword>
<protein>
    <submittedName>
        <fullName evidence="12">Cysteinyl leukotriene receptor 1</fullName>
    </submittedName>
</protein>
<dbReference type="SUPFAM" id="SSF81321">
    <property type="entry name" value="Family A G protein-coupled receptor-like"/>
    <property type="match status" value="1"/>
</dbReference>
<feature type="transmembrane region" description="Helical" evidence="10">
    <location>
        <begin position="63"/>
        <end position="85"/>
    </location>
</feature>
<evidence type="ECO:0000256" key="5">
    <source>
        <dbReference type="ARBA" id="ARBA00023040"/>
    </source>
</evidence>
<dbReference type="GO" id="GO:0004930">
    <property type="term" value="F:G protein-coupled receptor activity"/>
    <property type="evidence" value="ECO:0007669"/>
    <property type="project" value="UniProtKB-KW"/>
</dbReference>
<name>S4S150_PETMA</name>
<dbReference type="Pfam" id="PF00001">
    <property type="entry name" value="7tm_1"/>
    <property type="match status" value="1"/>
</dbReference>
<feature type="domain" description="G-protein coupled receptors family 1 profile" evidence="11">
    <location>
        <begin position="42"/>
        <end position="301"/>
    </location>
</feature>
<evidence type="ECO:0000256" key="9">
    <source>
        <dbReference type="RuleBase" id="RU000688"/>
    </source>
</evidence>
<comment type="subcellular location">
    <subcellularLocation>
        <location evidence="1">Cell membrane</location>
        <topology evidence="1">Multi-pass membrane protein</topology>
    </subcellularLocation>
</comment>
<feature type="transmembrane region" description="Helical" evidence="10">
    <location>
        <begin position="185"/>
        <end position="209"/>
    </location>
</feature>
<keyword evidence="7 9" id="KW-0675">Receptor</keyword>